<feature type="transmembrane region" description="Helical" evidence="1">
    <location>
        <begin position="57"/>
        <end position="82"/>
    </location>
</feature>
<comment type="caution">
    <text evidence="2">The sequence shown here is derived from an EMBL/GenBank/DDBJ whole genome shotgun (WGS) entry which is preliminary data.</text>
</comment>
<dbReference type="RefSeq" id="WP_184484462.1">
    <property type="nucleotide sequence ID" value="NZ_JACHIV010000001.1"/>
</dbReference>
<name>A0A840NR32_9PSEU</name>
<keyword evidence="3" id="KW-1185">Reference proteome</keyword>
<proteinExistence type="predicted"/>
<accession>A0A840NR32</accession>
<sequence>MIYGPHPAQRFAHVPQGTVTAIRRWSTLLWTIAVLMSVACGALVVPLGYALPTSYNPVTVVVVGAGVIADFFALLSAIVLVSGRPYVSSGYLNTTQARQARRVMLVMAGGTIFSGGVSIWLMTKMIATSSGFAPRPEVHYTPAILGYLVLPALPIALTIGNVVAGRWLFRPSPSLLRKHSS</sequence>
<keyword evidence="1" id="KW-0472">Membrane</keyword>
<reference evidence="2 3" key="1">
    <citation type="submission" date="2020-08" db="EMBL/GenBank/DDBJ databases">
        <title>Sequencing the genomes of 1000 actinobacteria strains.</title>
        <authorList>
            <person name="Klenk H.-P."/>
        </authorList>
    </citation>
    <scope>NUCLEOTIDE SEQUENCE [LARGE SCALE GENOMIC DNA]</scope>
    <source>
        <strain evidence="2 3">DSM 45582</strain>
    </source>
</reference>
<evidence type="ECO:0000256" key="1">
    <source>
        <dbReference type="SAM" id="Phobius"/>
    </source>
</evidence>
<feature type="transmembrane region" description="Helical" evidence="1">
    <location>
        <begin position="143"/>
        <end position="169"/>
    </location>
</feature>
<dbReference type="AlphaFoldDB" id="A0A840NR32"/>
<dbReference type="EMBL" id="JACHIV010000001">
    <property type="protein sequence ID" value="MBB5072848.1"/>
    <property type="molecule type" value="Genomic_DNA"/>
</dbReference>
<organism evidence="2 3">
    <name type="scientific">Saccharopolyspora gloriosae</name>
    <dbReference type="NCBI Taxonomy" id="455344"/>
    <lineage>
        <taxon>Bacteria</taxon>
        <taxon>Bacillati</taxon>
        <taxon>Actinomycetota</taxon>
        <taxon>Actinomycetes</taxon>
        <taxon>Pseudonocardiales</taxon>
        <taxon>Pseudonocardiaceae</taxon>
        <taxon>Saccharopolyspora</taxon>
    </lineage>
</organism>
<keyword evidence="1" id="KW-0812">Transmembrane</keyword>
<evidence type="ECO:0000313" key="2">
    <source>
        <dbReference type="EMBL" id="MBB5072848.1"/>
    </source>
</evidence>
<keyword evidence="1" id="KW-1133">Transmembrane helix</keyword>
<evidence type="ECO:0000313" key="3">
    <source>
        <dbReference type="Proteomes" id="UP000580474"/>
    </source>
</evidence>
<dbReference type="Proteomes" id="UP000580474">
    <property type="component" value="Unassembled WGS sequence"/>
</dbReference>
<protein>
    <submittedName>
        <fullName evidence="2">Uncharacterized protein</fullName>
    </submittedName>
</protein>
<feature type="transmembrane region" description="Helical" evidence="1">
    <location>
        <begin position="103"/>
        <end position="123"/>
    </location>
</feature>
<gene>
    <name evidence="2" type="ORF">BJ969_005936</name>
</gene>
<feature type="transmembrane region" description="Helical" evidence="1">
    <location>
        <begin position="28"/>
        <end position="51"/>
    </location>
</feature>